<dbReference type="OrthoDB" id="3334241at2"/>
<dbReference type="SUPFAM" id="SSF55961">
    <property type="entry name" value="Bet v1-like"/>
    <property type="match status" value="1"/>
</dbReference>
<comment type="similarity">
    <text evidence="1">Belongs to the AHA1 family.</text>
</comment>
<dbReference type="Proteomes" id="UP000279089">
    <property type="component" value="Unassembled WGS sequence"/>
</dbReference>
<protein>
    <submittedName>
        <fullName evidence="3">SRPBCC domain-containing protein</fullName>
    </submittedName>
</protein>
<sequence>MKKETKADRVIDITRSINSPVKAVWKALTEAKELERWFPLKANVTGEEIQLSWGSDVNWHMEIEEVKEEEYLRLGYDESHHRIVSAVPRRLAVEFFLHGKDDVTTLRIVHKGFGGEESWDEMYDGVRRGWGTESLSLKHYLEHHAGKDRIVALASIQTDGVSYQELWDKLIGGHLRINGNHYAWDTPVDETYEGRLMFYNEPQDLLGTMQDFHNSLFRLSIERFAPGGDIYIWAWIGAYGVPEKEMKELEKQWQEKLNLLYHVQH</sequence>
<evidence type="ECO:0000313" key="4">
    <source>
        <dbReference type="Proteomes" id="UP000279089"/>
    </source>
</evidence>
<comment type="caution">
    <text evidence="3">The sequence shown here is derived from an EMBL/GenBank/DDBJ whole genome shotgun (WGS) entry which is preliminary data.</text>
</comment>
<evidence type="ECO:0000259" key="2">
    <source>
        <dbReference type="Pfam" id="PF08327"/>
    </source>
</evidence>
<dbReference type="InterPro" id="IPR013538">
    <property type="entry name" value="ASHA1/2-like_C"/>
</dbReference>
<gene>
    <name evidence="3" type="ORF">EG028_21430</name>
</gene>
<name>A0A3N4MBK9_9BACT</name>
<dbReference type="Pfam" id="PF08327">
    <property type="entry name" value="AHSA1"/>
    <property type="match status" value="1"/>
</dbReference>
<accession>A0A3N4MBK9</accession>
<dbReference type="CDD" id="cd07814">
    <property type="entry name" value="SRPBCC_CalC_Aha1-like"/>
    <property type="match status" value="1"/>
</dbReference>
<evidence type="ECO:0000256" key="1">
    <source>
        <dbReference type="ARBA" id="ARBA00006817"/>
    </source>
</evidence>
<dbReference type="RefSeq" id="WP_120518325.1">
    <property type="nucleotide sequence ID" value="NZ_QXZY01000012.1"/>
</dbReference>
<organism evidence="3 4">
    <name type="scientific">Chitinophaga barathri</name>
    <dbReference type="NCBI Taxonomy" id="1647451"/>
    <lineage>
        <taxon>Bacteria</taxon>
        <taxon>Pseudomonadati</taxon>
        <taxon>Bacteroidota</taxon>
        <taxon>Chitinophagia</taxon>
        <taxon>Chitinophagales</taxon>
        <taxon>Chitinophagaceae</taxon>
        <taxon>Chitinophaga</taxon>
    </lineage>
</organism>
<reference evidence="4" key="1">
    <citation type="submission" date="2018-11" db="EMBL/GenBank/DDBJ databases">
        <title>Chitinophaga lutea sp.nov., isolate from arsenic contaminated soil.</title>
        <authorList>
            <person name="Zong Y."/>
        </authorList>
    </citation>
    <scope>NUCLEOTIDE SEQUENCE [LARGE SCALE GENOMIC DNA]</scope>
    <source>
        <strain evidence="4">YLT18</strain>
    </source>
</reference>
<evidence type="ECO:0000313" key="3">
    <source>
        <dbReference type="EMBL" id="RPD39176.1"/>
    </source>
</evidence>
<dbReference type="InterPro" id="IPR023393">
    <property type="entry name" value="START-like_dom_sf"/>
</dbReference>
<proteinExistence type="inferred from homology"/>
<keyword evidence="4" id="KW-1185">Reference proteome</keyword>
<dbReference type="EMBL" id="RMBX01000012">
    <property type="protein sequence ID" value="RPD39176.1"/>
    <property type="molecule type" value="Genomic_DNA"/>
</dbReference>
<dbReference type="Gene3D" id="3.30.530.20">
    <property type="match status" value="1"/>
</dbReference>
<dbReference type="AlphaFoldDB" id="A0A3N4MBK9"/>
<feature type="domain" description="Activator of Hsp90 ATPase homologue 1/2-like C-terminal" evidence="2">
    <location>
        <begin position="19"/>
        <end position="142"/>
    </location>
</feature>